<protein>
    <recommendedName>
        <fullName evidence="1">Transposase IS4-like domain-containing protein</fullName>
    </recommendedName>
</protein>
<reference evidence="2" key="1">
    <citation type="journal article" date="2014" name="Int. J. Syst. Evol. Microbiol.">
        <title>Complete genome sequence of Corynebacterium casei LMG S-19264T (=DSM 44701T), isolated from a smear-ripened cheese.</title>
        <authorList>
            <consortium name="US DOE Joint Genome Institute (JGI-PGF)"/>
            <person name="Walter F."/>
            <person name="Albersmeier A."/>
            <person name="Kalinowski J."/>
            <person name="Ruckert C."/>
        </authorList>
    </citation>
    <scope>NUCLEOTIDE SEQUENCE</scope>
    <source>
        <strain evidence="2">JCM 13306</strain>
    </source>
</reference>
<dbReference type="AlphaFoldDB" id="A0A919KIZ5"/>
<reference evidence="2" key="2">
    <citation type="submission" date="2020-09" db="EMBL/GenBank/DDBJ databases">
        <authorList>
            <person name="Sun Q."/>
            <person name="Ohkuma M."/>
        </authorList>
    </citation>
    <scope>NUCLEOTIDE SEQUENCE</scope>
    <source>
        <strain evidence="2">JCM 13306</strain>
    </source>
</reference>
<dbReference type="InterPro" id="IPR002559">
    <property type="entry name" value="Transposase_11"/>
</dbReference>
<sequence length="128" mass="14531">MVDEKGLPVRLALTAGQASDKASAPDLLQALPTAAIVVADRGYDWQYLIDLVNERGGRAHIPTQRDRKVQRSVDPSIYRSRNLVERFFCKLKHFRRIATRYDKLARNFLAAVALASAKLWLRTYESTT</sequence>
<name>A0A919KIZ5_9XANT</name>
<evidence type="ECO:0000259" key="1">
    <source>
        <dbReference type="Pfam" id="PF01609"/>
    </source>
</evidence>
<dbReference type="GO" id="GO:0006313">
    <property type="term" value="P:DNA transposition"/>
    <property type="evidence" value="ECO:0007669"/>
    <property type="project" value="InterPro"/>
</dbReference>
<keyword evidence="3" id="KW-1185">Reference proteome</keyword>
<dbReference type="GO" id="GO:0004803">
    <property type="term" value="F:transposase activity"/>
    <property type="evidence" value="ECO:0007669"/>
    <property type="project" value="InterPro"/>
</dbReference>
<evidence type="ECO:0000313" key="3">
    <source>
        <dbReference type="Proteomes" id="UP000623958"/>
    </source>
</evidence>
<dbReference type="GO" id="GO:0003677">
    <property type="term" value="F:DNA binding"/>
    <property type="evidence" value="ECO:0007669"/>
    <property type="project" value="InterPro"/>
</dbReference>
<dbReference type="PANTHER" id="PTHR30007:SF1">
    <property type="entry name" value="BLR1914 PROTEIN"/>
    <property type="match status" value="1"/>
</dbReference>
<gene>
    <name evidence="2" type="ORF">GCM10009090_24370</name>
</gene>
<dbReference type="NCBIfam" id="NF033580">
    <property type="entry name" value="transpos_IS5_3"/>
    <property type="match status" value="1"/>
</dbReference>
<feature type="domain" description="Transposase IS4-like" evidence="1">
    <location>
        <begin position="2"/>
        <end position="117"/>
    </location>
</feature>
<organism evidence="2 3">
    <name type="scientific">Xanthomonas boreopolis</name>
    <dbReference type="NCBI Taxonomy" id="86183"/>
    <lineage>
        <taxon>Bacteria</taxon>
        <taxon>Pseudomonadati</taxon>
        <taxon>Pseudomonadota</taxon>
        <taxon>Gammaproteobacteria</taxon>
        <taxon>Lysobacterales</taxon>
        <taxon>Lysobacteraceae</taxon>
        <taxon>Xanthomonas</taxon>
    </lineage>
</organism>
<dbReference type="PANTHER" id="PTHR30007">
    <property type="entry name" value="PHP DOMAIN PROTEIN"/>
    <property type="match status" value="1"/>
</dbReference>
<accession>A0A919KIZ5</accession>
<dbReference type="EMBL" id="BNBA01000018">
    <property type="protein sequence ID" value="GHH55691.1"/>
    <property type="molecule type" value="Genomic_DNA"/>
</dbReference>
<proteinExistence type="predicted"/>
<evidence type="ECO:0000313" key="2">
    <source>
        <dbReference type="EMBL" id="GHH55691.1"/>
    </source>
</evidence>
<comment type="caution">
    <text evidence="2">The sequence shown here is derived from an EMBL/GenBank/DDBJ whole genome shotgun (WGS) entry which is preliminary data.</text>
</comment>
<dbReference type="Proteomes" id="UP000623958">
    <property type="component" value="Unassembled WGS sequence"/>
</dbReference>
<dbReference type="Pfam" id="PF01609">
    <property type="entry name" value="DDE_Tnp_1"/>
    <property type="match status" value="1"/>
</dbReference>